<dbReference type="NCBIfam" id="TIGR01168">
    <property type="entry name" value="YSIRK_signal"/>
    <property type="match status" value="1"/>
</dbReference>
<comment type="caution">
    <text evidence="6">The sequence shown here is derived from an EMBL/GenBank/DDBJ whole genome shotgun (WGS) entry which is preliminary data.</text>
</comment>
<feature type="compositionally biased region" description="Polar residues" evidence="2">
    <location>
        <begin position="80"/>
        <end position="91"/>
    </location>
</feature>
<feature type="domain" description="Rib" evidence="4">
    <location>
        <begin position="975"/>
        <end position="1060"/>
    </location>
</feature>
<feature type="domain" description="Atypical Rib" evidence="5">
    <location>
        <begin position="2201"/>
        <end position="2269"/>
    </location>
</feature>
<feature type="region of interest" description="Disordered" evidence="2">
    <location>
        <begin position="2268"/>
        <end position="2328"/>
    </location>
</feature>
<dbReference type="Pfam" id="PF08428">
    <property type="entry name" value="Rib"/>
    <property type="match status" value="15"/>
</dbReference>
<dbReference type="InterPro" id="IPR005877">
    <property type="entry name" value="YSIRK_signal_dom"/>
</dbReference>
<feature type="domain" description="Rib" evidence="4">
    <location>
        <begin position="1668"/>
        <end position="1756"/>
    </location>
</feature>
<dbReference type="Pfam" id="PF04650">
    <property type="entry name" value="YSIRK_signal"/>
    <property type="match status" value="1"/>
</dbReference>
<dbReference type="Pfam" id="PF18938">
    <property type="entry name" value="aRib"/>
    <property type="match status" value="2"/>
</dbReference>
<feature type="domain" description="Rib" evidence="4">
    <location>
        <begin position="1235"/>
        <end position="1314"/>
    </location>
</feature>
<dbReference type="Pfam" id="PF20585">
    <property type="entry name" value="Pectate_lyase_5"/>
    <property type="match status" value="1"/>
</dbReference>
<feature type="domain" description="Rib" evidence="4">
    <location>
        <begin position="2029"/>
        <end position="2107"/>
    </location>
</feature>
<feature type="domain" description="Rib" evidence="4">
    <location>
        <begin position="2120"/>
        <end position="2191"/>
    </location>
</feature>
<evidence type="ECO:0000256" key="2">
    <source>
        <dbReference type="SAM" id="MobiDB-lite"/>
    </source>
</evidence>
<feature type="compositionally biased region" description="Polar residues" evidence="2">
    <location>
        <begin position="1353"/>
        <end position="1375"/>
    </location>
</feature>
<feature type="compositionally biased region" description="Basic and acidic residues" evidence="2">
    <location>
        <begin position="1166"/>
        <end position="1193"/>
    </location>
</feature>
<feature type="region of interest" description="Disordered" evidence="2">
    <location>
        <begin position="2195"/>
        <end position="2215"/>
    </location>
</feature>
<dbReference type="InterPro" id="IPR046776">
    <property type="entry name" value="Pectate_lyase_5"/>
</dbReference>
<evidence type="ECO:0000313" key="6">
    <source>
        <dbReference type="EMBL" id="KAA9320284.1"/>
    </source>
</evidence>
<feature type="region of interest" description="Disordered" evidence="2">
    <location>
        <begin position="53"/>
        <end position="137"/>
    </location>
</feature>
<gene>
    <name evidence="6" type="ORF">F6H94_08215</name>
</gene>
<dbReference type="Gene3D" id="3.10.20.890">
    <property type="match status" value="4"/>
</dbReference>
<feature type="non-terminal residue" evidence="6">
    <location>
        <position position="2328"/>
    </location>
</feature>
<keyword evidence="1" id="KW-0732">Signal</keyword>
<dbReference type="RefSeq" id="WP_151141657.1">
    <property type="nucleotide sequence ID" value="NZ_VYWW01000051.1"/>
</dbReference>
<feature type="region of interest" description="Disordered" evidence="2">
    <location>
        <begin position="1353"/>
        <end position="1378"/>
    </location>
</feature>
<evidence type="ECO:0000313" key="7">
    <source>
        <dbReference type="Proteomes" id="UP000327236"/>
    </source>
</evidence>
<feature type="domain" description="Rib" evidence="4">
    <location>
        <begin position="1758"/>
        <end position="1850"/>
    </location>
</feature>
<dbReference type="InterPro" id="IPR059115">
    <property type="entry name" value="Rib"/>
</dbReference>
<feature type="domain" description="Rib" evidence="4">
    <location>
        <begin position="1316"/>
        <end position="1402"/>
    </location>
</feature>
<reference evidence="6 7" key="1">
    <citation type="submission" date="2019-09" db="EMBL/GenBank/DDBJ databases">
        <title>Draft genome sequence assemblies of isolates from the urinary tract.</title>
        <authorList>
            <person name="Mores C.R."/>
            <person name="Putonti C."/>
            <person name="Wolfe A.J."/>
        </authorList>
    </citation>
    <scope>NUCLEOTIDE SEQUENCE [LARGE SCALE GENOMIC DNA]</scope>
    <source>
        <strain evidence="6 7">UMB246</strain>
    </source>
</reference>
<name>A0A5N1I5W7_LACJE</name>
<feature type="domain" description="Rib" evidence="4">
    <location>
        <begin position="1852"/>
        <end position="1941"/>
    </location>
</feature>
<evidence type="ECO:0000259" key="5">
    <source>
        <dbReference type="Pfam" id="PF18938"/>
    </source>
</evidence>
<evidence type="ECO:0000259" key="3">
    <source>
        <dbReference type="Pfam" id="PF04650"/>
    </source>
</evidence>
<dbReference type="OrthoDB" id="2085791at2"/>
<feature type="domain" description="Rib" evidence="4">
    <location>
        <begin position="1486"/>
        <end position="1571"/>
    </location>
</feature>
<feature type="domain" description="Rib" evidence="4">
    <location>
        <begin position="1585"/>
        <end position="1666"/>
    </location>
</feature>
<feature type="compositionally biased region" description="Low complexity" evidence="2">
    <location>
        <begin position="56"/>
        <end position="70"/>
    </location>
</feature>
<feature type="domain" description="Rib" evidence="4">
    <location>
        <begin position="1409"/>
        <end position="1483"/>
    </location>
</feature>
<dbReference type="EMBL" id="VYWW01000051">
    <property type="protein sequence ID" value="KAA9320284.1"/>
    <property type="molecule type" value="Genomic_DNA"/>
</dbReference>
<feature type="domain" description="Rib" evidence="4">
    <location>
        <begin position="889"/>
        <end position="973"/>
    </location>
</feature>
<feature type="compositionally biased region" description="Polar residues" evidence="2">
    <location>
        <begin position="125"/>
        <end position="137"/>
    </location>
</feature>
<sequence>MFSKNNMKMRMQKVADKEQQHFALRKLNVGLVSVLMGTTLFFVGQTSIAKADTLESTKTSVTEISSSSNSNQEKLEQAKAVSSQEQTTSTEENVDSASSSQSKSENNSSSSAKSEVSTQDRTDSNDNATTNQVDTTQVSTTSLKAVQSSNQAANLLAESKVEDSTTANVSDFDSFNSALMNQNITTININSDFTSGNYGTNVEHRRVVPRTLVINGNGHTVDLGSIGYFMNPGGNQAADWTVENGTFYSKSAVGPFALTGDHGTDKAWQATNGAVHRMTYKDMTVYAGGGAYAANAEIDLEGTNNLNATASYQSKFSNGTVYTETGGNRSGVEGQWIIIKDNANVTVNTDHGQAISTEYSDGNHRIEVGENATLNGNYLYTTYGTPYGGGKIPVLSNGANGGTVIFHKGSKSHFTMPNQNVTGFGGNGFSNYGTGSVLYLGAANTTIEKGAEVTIDNPKEANNDNSIFIRSDGTQLNIFGNLIINDGARDYTIRADNRVSINVGQSIADDDYSNDNGKLIINRNGDFYLNNDGGALSMWGPITINVNSGAALEVYSTGINNVSGSGANPALMRVGGSSKLNVYKRGTFILSDSSNGKVSLVDDYNANGNFNFDNTAKVIFDISNNNNQNSRIFALNGTVYATHDKVRAMLTPSSNIADMGTFKTVQFNTSGQGGVTGDALHSEYQNQAYNNIVAIRDAIRTGQLRYLEFSTRSVNNASITGEGHGFTDNGAQIKGSVVDESTNTGAVAVAYDKDNNKVGSGNVDDQGNFTINLDKPLLNKEEVKVRIETPRGASGFVSTTAPLGPTAKSPITVAKDDNLAGQDASQYITNKDEIANIKPGTTDYEPTFKSAAWKSVDTNTKKGIITVTYADNTTTDLDVDLNVVDKITDADKFTPEGGTIKVDNGHKLDGNDAYEAIKNHDDLPADKAGYNWVVDENHPAVDTTKPGDQTGYVQVTYNDGSKSDLVPVTVHVIADNEKYTAIGKTQNLQKGQSANPQDFIANKDGEVSQDGKTYTKLPDGTKYEWVDGGIDTSTIGPKQAQVKVTYPDGTTQIVPVKANVYSDANLSTVVGKDINAGYKEDLTNRAIDAIDKDKSTNLPTDPSAYTWVNGAPDTSKTGDIPATVKVTYPDGSYNTVDVTVHVTSDAEKYSPVPETISVPKGTDLSGRAKDGIANADKDANGKEKLPDGTKYEWDGGVPNTSVTNNKYGHVKVTYPDGSSTVVEVPLNITDNNKSDAEKHNPQANILHATLNQDLSSNDWAKKGILNADEQDGATFRWRKGYVPDTSKEGQVWGIVVVSYPDSSINEVRVPVIVQSDASKYGIETQEINVHEGTDISSDEWARKGILNADQAGKQNEQLPDGTSYTWANGNVPDTTKPNKKTGYVTVTFPDNSSRTVPVIVNVIGDGRSDAEKYQLKAHDIWTYINDTPVAEKAVSNLDELKDVSSITWATTPDVSKVGNVPAIVVVTYKDGTSNAAPINIEVKGLANDYKPEGTTIYAGLNEDITNRAADGIANKDQMPVANKPEGTVHTTYSWKDNIIPDTTKPGTKYGIVEVNFPDGSTKDVPVEVKVTSLASDYQNKIDTKQIIAKYKGNIPQASDGIANKDQATKEGDKDFPSLADVLAPNGIQWKKNFEPDLSKPGLTSGEAILTFKDGSTAEVTIPVLVQTDADRNTPETQTIKTLPGQTVNPEDGVINLHKPGENNPQLPDGTKVTFDNQSDVDDFTKHGMPGSDKSFDATVTYPDGTTDKIKLPVHITADNEVNTPITQGIITPKDSVPDANKGIANLKKATTKEGKTYPALPENTTVEWVNPGQMKTELENAKGGTTKNYDAVVIYPDKSTEIVSIPVTVATDADTYKVVTQPIDLKDRNLPDNADDGITNLHKPADFKTPQLPDGTHAEWQDKDAAQEVVKNLKPGETVKLPATVVFPDGSKKGEGIDVSVHLHGQSDDYNIETQPVNTDKDGNLPENADSGIKNLGKLPEGTHASWGDGAQDIAKNLKPGETKDVPATVVFPDGSKKEITIPVHREGQSDGYDVEPQLVNTDKNGQLPNAKEGIKNLADLPEGTNPTWADRAQDKINKTKPGTDTTAQVVVTFPDGSTKEVTVPVHKHGQSDDYGDKIVTQRVETDSHGQLPENADSGIKNLGDLPEGTHAVWGQGAQTIVDGMKPGETKDVPATIEFPDGSTKDVTIPVYKTSTRDQGTLNPPTDKVPVDDTKHITDEDKGKVIDNVKKSNPDKDITDAHVDDDGTFHGKVDGQDVVIPGTETVVEKQKESLNPPTDKVPVDDTKHITDEDKGKVIDNVKKSNPDKDITDAHVDDDGTFHGKVDGQ</sequence>
<feature type="domain" description="Atypical Rib" evidence="5">
    <location>
        <begin position="2273"/>
        <end position="2320"/>
    </location>
</feature>
<organism evidence="6 7">
    <name type="scientific">Lactobacillus jensenii</name>
    <dbReference type="NCBI Taxonomy" id="109790"/>
    <lineage>
        <taxon>Bacteria</taxon>
        <taxon>Bacillati</taxon>
        <taxon>Bacillota</taxon>
        <taxon>Bacilli</taxon>
        <taxon>Lactobacillales</taxon>
        <taxon>Lactobacillaceae</taxon>
        <taxon>Lactobacillus</taxon>
    </lineage>
</organism>
<protein>
    <submittedName>
        <fullName evidence="6">YSIRK-type signal peptide-containing protein</fullName>
    </submittedName>
</protein>
<feature type="region of interest" description="Disordered" evidence="2">
    <location>
        <begin position="1152"/>
        <end position="1196"/>
    </location>
</feature>
<evidence type="ECO:0000259" key="4">
    <source>
        <dbReference type="Pfam" id="PF08428"/>
    </source>
</evidence>
<dbReference type="InterPro" id="IPR044024">
    <property type="entry name" value="aRib"/>
</dbReference>
<feature type="compositionally biased region" description="Polar residues" evidence="2">
    <location>
        <begin position="2195"/>
        <end position="2204"/>
    </location>
</feature>
<proteinExistence type="predicted"/>
<feature type="compositionally biased region" description="Basic and acidic residues" evidence="2">
    <location>
        <begin position="2281"/>
        <end position="2328"/>
    </location>
</feature>
<feature type="compositionally biased region" description="Low complexity" evidence="2">
    <location>
        <begin position="96"/>
        <end position="117"/>
    </location>
</feature>
<accession>A0A5N1I5W7</accession>
<feature type="domain" description="YSIRK Gram-positive signal peptide" evidence="3">
    <location>
        <begin position="17"/>
        <end position="42"/>
    </location>
</feature>
<dbReference type="NCBIfam" id="TIGR02331">
    <property type="entry name" value="rib_alpha"/>
    <property type="match status" value="7"/>
</dbReference>
<dbReference type="Proteomes" id="UP000327236">
    <property type="component" value="Unassembled WGS sequence"/>
</dbReference>
<dbReference type="InterPro" id="IPR012706">
    <property type="entry name" value="Rib_alpha_Esp_rpt"/>
</dbReference>
<feature type="domain" description="Rib" evidence="4">
    <location>
        <begin position="1145"/>
        <end position="1230"/>
    </location>
</feature>
<evidence type="ECO:0000256" key="1">
    <source>
        <dbReference type="ARBA" id="ARBA00022729"/>
    </source>
</evidence>
<feature type="domain" description="Rib" evidence="4">
    <location>
        <begin position="1084"/>
        <end position="1143"/>
    </location>
</feature>
<feature type="domain" description="Rib" evidence="4">
    <location>
        <begin position="1946"/>
        <end position="2025"/>
    </location>
</feature>